<reference evidence="2 3" key="1">
    <citation type="submission" date="2019-07" db="EMBL/GenBank/DDBJ databases">
        <title>Full genome sequence of Sphingomonas sp. 4R-6-7(HKS19).</title>
        <authorList>
            <person name="Im W.-T."/>
        </authorList>
    </citation>
    <scope>NUCLEOTIDE SEQUENCE [LARGE SCALE GENOMIC DNA]</scope>
    <source>
        <strain evidence="2 3">HKS19</strain>
    </source>
</reference>
<evidence type="ECO:0000313" key="2">
    <source>
        <dbReference type="EMBL" id="QDZ07634.1"/>
    </source>
</evidence>
<evidence type="ECO:0000313" key="3">
    <source>
        <dbReference type="Proteomes" id="UP000315673"/>
    </source>
</evidence>
<dbReference type="Pfam" id="PF00550">
    <property type="entry name" value="PP-binding"/>
    <property type="match status" value="1"/>
</dbReference>
<dbReference type="NCBIfam" id="NF005480">
    <property type="entry name" value="PRK07081.1"/>
    <property type="match status" value="1"/>
</dbReference>
<dbReference type="KEGG" id="spai:FPZ24_09140"/>
<organism evidence="2 3">
    <name type="scientific">Sphingomonas panacisoli</name>
    <dbReference type="NCBI Taxonomy" id="1813879"/>
    <lineage>
        <taxon>Bacteria</taxon>
        <taxon>Pseudomonadati</taxon>
        <taxon>Pseudomonadota</taxon>
        <taxon>Alphaproteobacteria</taxon>
        <taxon>Sphingomonadales</taxon>
        <taxon>Sphingomonadaceae</taxon>
        <taxon>Sphingomonas</taxon>
    </lineage>
</organism>
<accession>A0A5B8LJ73</accession>
<name>A0A5B8LJ73_9SPHN</name>
<dbReference type="RefSeq" id="WP_146571300.1">
    <property type="nucleotide sequence ID" value="NZ_CP042306.1"/>
</dbReference>
<dbReference type="OrthoDB" id="7284767at2"/>
<dbReference type="InterPro" id="IPR009081">
    <property type="entry name" value="PP-bd_ACP"/>
</dbReference>
<gene>
    <name evidence="2" type="ORF">FPZ24_09140</name>
</gene>
<dbReference type="Proteomes" id="UP000315673">
    <property type="component" value="Chromosome"/>
</dbReference>
<keyword evidence="3" id="KW-1185">Reference proteome</keyword>
<protein>
    <submittedName>
        <fullName evidence="2">Acyl carrier protein</fullName>
    </submittedName>
</protein>
<dbReference type="Gene3D" id="1.10.1200.10">
    <property type="entry name" value="ACP-like"/>
    <property type="match status" value="1"/>
</dbReference>
<dbReference type="InterPro" id="IPR036736">
    <property type="entry name" value="ACP-like_sf"/>
</dbReference>
<proteinExistence type="predicted"/>
<feature type="domain" description="Carrier" evidence="1">
    <location>
        <begin position="24"/>
        <end position="65"/>
    </location>
</feature>
<dbReference type="EMBL" id="CP042306">
    <property type="protein sequence ID" value="QDZ07634.1"/>
    <property type="molecule type" value="Genomic_DNA"/>
</dbReference>
<dbReference type="AlphaFoldDB" id="A0A5B8LJ73"/>
<sequence length="86" mass="9417">MPIPHDNFDARIREVLVKHGRFPVDALSPSGNDDLYEAGMTSHATVNVMLALEGEFDVEFPDEMLNRSVFVSIASIRDALVTIGGT</sequence>
<evidence type="ECO:0000259" key="1">
    <source>
        <dbReference type="Pfam" id="PF00550"/>
    </source>
</evidence>
<dbReference type="SUPFAM" id="SSF47336">
    <property type="entry name" value="ACP-like"/>
    <property type="match status" value="1"/>
</dbReference>